<reference evidence="1 2" key="1">
    <citation type="submission" date="2017-12" db="EMBL/GenBank/DDBJ databases">
        <title>Isolation and characterization of estrogens degradatiion strain Microbacterium hominis SJTG1.</title>
        <authorList>
            <person name="Xiong W."/>
            <person name="Yin C."/>
            <person name="Zheng D."/>
            <person name="Liang R."/>
        </authorList>
    </citation>
    <scope>NUCLEOTIDE SEQUENCE [LARGE SCALE GENOMIC DNA]</scope>
    <source>
        <strain evidence="1 2">SJTG1</strain>
    </source>
</reference>
<protein>
    <recommendedName>
        <fullName evidence="3">GNAT family N-acetyltransferase</fullName>
    </recommendedName>
</protein>
<accession>A0A2K9DQA4</accession>
<evidence type="ECO:0000313" key="2">
    <source>
        <dbReference type="Proteomes" id="UP000233276"/>
    </source>
</evidence>
<organism evidence="1 2">
    <name type="scientific">Microbacterium hominis</name>
    <dbReference type="NCBI Taxonomy" id="162426"/>
    <lineage>
        <taxon>Bacteria</taxon>
        <taxon>Bacillati</taxon>
        <taxon>Actinomycetota</taxon>
        <taxon>Actinomycetes</taxon>
        <taxon>Micrococcales</taxon>
        <taxon>Microbacteriaceae</taxon>
        <taxon>Microbacterium</taxon>
    </lineage>
</organism>
<sequence length="146" mass="16278">MAGSWQESWNGYTLMFKVDAGEVRRVGTTPIRFEATDKIGQLAADGYFRHRPEDHEDSSLGQWFDVVVLASLDIKEGHKRTGLGTAIVRSLAKTFPHALIVGENANEDAVAWHKNRLEKILPSRMLDVLDPEVRVTPGVALDPEEL</sequence>
<name>A0A2K9DQA4_9MICO</name>
<evidence type="ECO:0000313" key="1">
    <source>
        <dbReference type="EMBL" id="AUG29406.1"/>
    </source>
</evidence>
<gene>
    <name evidence="1" type="ORF">CXR34_08000</name>
</gene>
<dbReference type="KEGG" id="mhos:CXR34_08000"/>
<dbReference type="Proteomes" id="UP000233276">
    <property type="component" value="Chromosome"/>
</dbReference>
<dbReference type="RefSeq" id="WP_016464788.1">
    <property type="nucleotide sequence ID" value="NZ_CP025299.1"/>
</dbReference>
<evidence type="ECO:0008006" key="3">
    <source>
        <dbReference type="Google" id="ProtNLM"/>
    </source>
</evidence>
<dbReference type="EMBL" id="CP025299">
    <property type="protein sequence ID" value="AUG29406.1"/>
    <property type="molecule type" value="Genomic_DNA"/>
</dbReference>
<dbReference type="AlphaFoldDB" id="A0A2K9DQA4"/>
<proteinExistence type="predicted"/>